<comment type="caution">
    <text evidence="5">The sequence shown here is derived from an EMBL/GenBank/DDBJ whole genome shotgun (WGS) entry which is preliminary data.</text>
</comment>
<gene>
    <name evidence="5" type="ORF">N7452_004942</name>
</gene>
<dbReference type="Gene3D" id="3.40.50.300">
    <property type="entry name" value="P-loop containing nucleotide triphosphate hydrolases"/>
    <property type="match status" value="1"/>
</dbReference>
<name>A0A9W9QK39_PENBR</name>
<dbReference type="InterPro" id="IPR027417">
    <property type="entry name" value="P-loop_NTPase"/>
</dbReference>
<evidence type="ECO:0000313" key="6">
    <source>
        <dbReference type="Proteomes" id="UP001147695"/>
    </source>
</evidence>
<dbReference type="PANTHER" id="PTHR10039">
    <property type="entry name" value="AMELOGENIN"/>
    <property type="match status" value="1"/>
</dbReference>
<evidence type="ECO:0000259" key="3">
    <source>
        <dbReference type="Pfam" id="PF22939"/>
    </source>
</evidence>
<dbReference type="PROSITE" id="PS50088">
    <property type="entry name" value="ANK_REPEAT"/>
    <property type="match status" value="1"/>
</dbReference>
<evidence type="ECO:0008006" key="7">
    <source>
        <dbReference type="Google" id="ProtNLM"/>
    </source>
</evidence>
<dbReference type="InterPro" id="IPR002110">
    <property type="entry name" value="Ankyrin_rpt"/>
</dbReference>
<dbReference type="Gene3D" id="1.25.40.20">
    <property type="entry name" value="Ankyrin repeat-containing domain"/>
    <property type="match status" value="1"/>
</dbReference>
<protein>
    <recommendedName>
        <fullName evidence="7">NACHT domain-containing protein</fullName>
    </recommendedName>
</protein>
<dbReference type="Pfam" id="PF24883">
    <property type="entry name" value="NPHP3_N"/>
    <property type="match status" value="1"/>
</dbReference>
<dbReference type="InterPro" id="IPR054471">
    <property type="entry name" value="GPIID_WHD"/>
</dbReference>
<feature type="repeat" description="ANK" evidence="2">
    <location>
        <begin position="700"/>
        <end position="732"/>
    </location>
</feature>
<evidence type="ECO:0000259" key="4">
    <source>
        <dbReference type="Pfam" id="PF24883"/>
    </source>
</evidence>
<dbReference type="SUPFAM" id="SSF52540">
    <property type="entry name" value="P-loop containing nucleoside triphosphate hydrolases"/>
    <property type="match status" value="2"/>
</dbReference>
<organism evidence="5 6">
    <name type="scientific">Penicillium brevicompactum</name>
    <dbReference type="NCBI Taxonomy" id="5074"/>
    <lineage>
        <taxon>Eukaryota</taxon>
        <taxon>Fungi</taxon>
        <taxon>Dikarya</taxon>
        <taxon>Ascomycota</taxon>
        <taxon>Pezizomycotina</taxon>
        <taxon>Eurotiomycetes</taxon>
        <taxon>Eurotiomycetidae</taxon>
        <taxon>Eurotiales</taxon>
        <taxon>Aspergillaceae</taxon>
        <taxon>Penicillium</taxon>
    </lineage>
</organism>
<evidence type="ECO:0000313" key="5">
    <source>
        <dbReference type="EMBL" id="KAJ5338214.1"/>
    </source>
</evidence>
<keyword evidence="2" id="KW-0040">ANK repeat</keyword>
<proteinExistence type="predicted"/>
<evidence type="ECO:0000256" key="1">
    <source>
        <dbReference type="ARBA" id="ARBA00022737"/>
    </source>
</evidence>
<dbReference type="SUPFAM" id="SSF48403">
    <property type="entry name" value="Ankyrin repeat"/>
    <property type="match status" value="1"/>
</dbReference>
<keyword evidence="1" id="KW-0677">Repeat</keyword>
<dbReference type="EMBL" id="JAPZBQ010000003">
    <property type="protein sequence ID" value="KAJ5338214.1"/>
    <property type="molecule type" value="Genomic_DNA"/>
</dbReference>
<dbReference type="PROSITE" id="PS50297">
    <property type="entry name" value="ANK_REP_REGION"/>
    <property type="match status" value="1"/>
</dbReference>
<dbReference type="Pfam" id="PF00023">
    <property type="entry name" value="Ank"/>
    <property type="match status" value="1"/>
</dbReference>
<reference evidence="5" key="2">
    <citation type="journal article" date="2023" name="IMA Fungus">
        <title>Comparative genomic study of the Penicillium genus elucidates a diverse pangenome and 15 lateral gene transfer events.</title>
        <authorList>
            <person name="Petersen C."/>
            <person name="Sorensen T."/>
            <person name="Nielsen M.R."/>
            <person name="Sondergaard T.E."/>
            <person name="Sorensen J.L."/>
            <person name="Fitzpatrick D.A."/>
            <person name="Frisvad J.C."/>
            <person name="Nielsen K.L."/>
        </authorList>
    </citation>
    <scope>NUCLEOTIDE SEQUENCE</scope>
    <source>
        <strain evidence="5">IBT 35673</strain>
    </source>
</reference>
<dbReference type="AlphaFoldDB" id="A0A9W9QK39"/>
<dbReference type="Proteomes" id="UP001147695">
    <property type="component" value="Unassembled WGS sequence"/>
</dbReference>
<dbReference type="InterPro" id="IPR056884">
    <property type="entry name" value="NPHP3-like_N"/>
</dbReference>
<reference evidence="5" key="1">
    <citation type="submission" date="2022-12" db="EMBL/GenBank/DDBJ databases">
        <authorList>
            <person name="Petersen C."/>
        </authorList>
    </citation>
    <scope>NUCLEOTIDE SEQUENCE</scope>
    <source>
        <strain evidence="5">IBT 35673</strain>
    </source>
</reference>
<feature type="domain" description="Nephrocystin 3-like N-terminal" evidence="4">
    <location>
        <begin position="199"/>
        <end position="367"/>
    </location>
</feature>
<dbReference type="Pfam" id="PF22939">
    <property type="entry name" value="WHD_GPIID"/>
    <property type="match status" value="1"/>
</dbReference>
<dbReference type="InterPro" id="IPR036770">
    <property type="entry name" value="Ankyrin_rpt-contain_sf"/>
</dbReference>
<feature type="domain" description="GPI inositol-deacylase winged helix" evidence="3">
    <location>
        <begin position="476"/>
        <end position="556"/>
    </location>
</feature>
<dbReference type="PROSITE" id="PS00039">
    <property type="entry name" value="DEAD_ATP_HELICASE"/>
    <property type="match status" value="1"/>
</dbReference>
<accession>A0A9W9QK39</accession>
<sequence length="776" mass="87275">MDPISITGLVIEVSHVLASLIEYAKAVKSASSEVRRLSEELFALKGILDHLAAQTEQSQCDESSYESALFDRDAMSRVLYTTNEFLQTLLTDLGTPETKLKHLKRNLKWPFTQKQVNEHLVRLERVKSWLILVLMADHTSADHGIQQEIGALTSALKEDLQIRDRERNKIANRELLQWMAPVSPESAHLRASKRYQMRTGRWFLSGHLMEFLNTKESPLLEEDRALFLLGKSGTGKTTLFSQTADKLTSMSSQDPSICVAYFYCTIGDHASQIARNVLGSLVAQLSGAEPSILSDIWSTYHRAPKNQAHRFPIETSVLEAAILKCASKKGQVVLLVDAVNESDDMDLIEESLVRLANACQNIRVLITTTNTLVFKHRGGSVLNISRQVRGDIDIFIQWRLETDETLKSLTPKFKSEIETTLLQNADGSFRWVQLSLENLSTQRSVRAMREALRSLPVTLRETYANTLERIAPADWKIAREALFWISFVKQPLTLRRLNEIVVLDEADKLLDEDMMLVPPHILLQICQGLITEDQDGCVILAHSSVKDFLTSDWISSSRVNYFRLDPTTADLKIMNLCLTYLCLDNFSTGYMIENPSTLRVNHPFLTYAANYWPEHGAACNFGDLKLVHKLFDSRALPGRGNYATWLQTLFRHTLSREKDRETIDITHPLYYASSFGMTPVVKSILAADPNIDVNAPGGRVGATPVWIASLRFNYEVVEILLAAGANPKIRDPGSGLNVLDLLRLVRPLGRSYTGLRPILACPAPWKDMENDAVVAK</sequence>
<dbReference type="PANTHER" id="PTHR10039:SF16">
    <property type="entry name" value="GPI INOSITOL-DEACYLASE"/>
    <property type="match status" value="1"/>
</dbReference>
<dbReference type="SMART" id="SM00248">
    <property type="entry name" value="ANK"/>
    <property type="match status" value="3"/>
</dbReference>
<dbReference type="InterPro" id="IPR000629">
    <property type="entry name" value="RNA-helicase_DEAD-box_CS"/>
</dbReference>
<evidence type="ECO:0000256" key="2">
    <source>
        <dbReference type="PROSITE-ProRule" id="PRU00023"/>
    </source>
</evidence>